<feature type="non-terminal residue" evidence="2">
    <location>
        <position position="1"/>
    </location>
</feature>
<reference evidence="2 3" key="1">
    <citation type="submission" date="2017-09" db="EMBL/GenBank/DDBJ databases">
        <title>Draft genome of Acinetobacter baumannii strain I43, a mercury resistant bacteria.</title>
        <authorList>
            <person name="Siqueira K.A."/>
            <person name="Mello I.S."/>
            <person name="Mendes T.A."/>
            <person name="Soares M.A."/>
        </authorList>
    </citation>
    <scope>NUCLEOTIDE SEQUENCE [LARGE SCALE GENOMIC DNA]</scope>
    <source>
        <strain evidence="2 3">I43</strain>
    </source>
</reference>
<comment type="caution">
    <text evidence="2">The sequence shown here is derived from an EMBL/GenBank/DDBJ whole genome shotgun (WGS) entry which is preliminary data.</text>
</comment>
<feature type="domain" description="Acetyl-CoA hydrolase/transferase N-terminal" evidence="1">
    <location>
        <begin position="2"/>
        <end position="167"/>
    </location>
</feature>
<dbReference type="GO" id="GO:0008775">
    <property type="term" value="F:acetate CoA-transferase activity"/>
    <property type="evidence" value="ECO:0007669"/>
    <property type="project" value="InterPro"/>
</dbReference>
<dbReference type="InterPro" id="IPR037171">
    <property type="entry name" value="NagB/RpiA_transferase-like"/>
</dbReference>
<dbReference type="Gene3D" id="3.40.1080.10">
    <property type="entry name" value="Glutaconate Coenzyme A-transferase"/>
    <property type="match status" value="1"/>
</dbReference>
<name>A0AAX0TE93_ACIBA</name>
<dbReference type="InterPro" id="IPR046433">
    <property type="entry name" value="ActCoA_hydro"/>
</dbReference>
<sequence>TANEAAENILHNDMVAFSGFTPAGSPKALPTAIARRANEQHEAKKPYQIRLLTGASISAAADDVLSDADAVSWRAPYQTSSGLRKKINQGAVSFVDLHLSEVAQMVNYGFFGDIDVAVIEASALAPDGRVWLTSGIGNAPTWLLRAKKVIIELNHYHDPRVAELADIV</sequence>
<proteinExistence type="predicted"/>
<evidence type="ECO:0000259" key="1">
    <source>
        <dbReference type="Pfam" id="PF02550"/>
    </source>
</evidence>
<dbReference type="SUPFAM" id="SSF100950">
    <property type="entry name" value="NagB/RpiA/CoA transferase-like"/>
    <property type="match status" value="1"/>
</dbReference>
<gene>
    <name evidence="2" type="ORF">CPI82_20765</name>
</gene>
<dbReference type="InterPro" id="IPR003702">
    <property type="entry name" value="ActCoA_hydro_N"/>
</dbReference>
<organism evidence="2 3">
    <name type="scientific">Acinetobacter baumannii</name>
    <dbReference type="NCBI Taxonomy" id="470"/>
    <lineage>
        <taxon>Bacteria</taxon>
        <taxon>Pseudomonadati</taxon>
        <taxon>Pseudomonadota</taxon>
        <taxon>Gammaproteobacteria</taxon>
        <taxon>Moraxellales</taxon>
        <taxon>Moraxellaceae</taxon>
        <taxon>Acinetobacter</taxon>
        <taxon>Acinetobacter calcoaceticus/baumannii complex</taxon>
    </lineage>
</organism>
<dbReference type="Proteomes" id="UP000223291">
    <property type="component" value="Unassembled WGS sequence"/>
</dbReference>
<keyword evidence="2" id="KW-0378">Hydrolase</keyword>
<dbReference type="GO" id="GO:0006083">
    <property type="term" value="P:acetate metabolic process"/>
    <property type="evidence" value="ECO:0007669"/>
    <property type="project" value="InterPro"/>
</dbReference>
<dbReference type="PANTHER" id="PTHR43609:SF1">
    <property type="entry name" value="ACETYL-COA HYDROLASE"/>
    <property type="match status" value="1"/>
</dbReference>
<evidence type="ECO:0000313" key="3">
    <source>
        <dbReference type="Proteomes" id="UP000223291"/>
    </source>
</evidence>
<dbReference type="AlphaFoldDB" id="A0AAX0TE93"/>
<protein>
    <submittedName>
        <fullName evidence="2">Acetyl-CoA hydrolase</fullName>
    </submittedName>
</protein>
<feature type="non-terminal residue" evidence="2">
    <location>
        <position position="168"/>
    </location>
</feature>
<dbReference type="PANTHER" id="PTHR43609">
    <property type="entry name" value="ACETYL-COA HYDROLASE"/>
    <property type="match status" value="1"/>
</dbReference>
<evidence type="ECO:0000313" key="2">
    <source>
        <dbReference type="EMBL" id="PHQ00837.1"/>
    </source>
</evidence>
<dbReference type="GO" id="GO:0003986">
    <property type="term" value="F:acetyl-CoA hydrolase activity"/>
    <property type="evidence" value="ECO:0007669"/>
    <property type="project" value="TreeGrafter"/>
</dbReference>
<accession>A0AAX0TE93</accession>
<dbReference type="EMBL" id="NXDV01000182">
    <property type="protein sequence ID" value="PHQ00837.1"/>
    <property type="molecule type" value="Genomic_DNA"/>
</dbReference>
<dbReference type="Pfam" id="PF02550">
    <property type="entry name" value="AcetylCoA_hydro"/>
    <property type="match status" value="1"/>
</dbReference>